<dbReference type="PROSITE" id="PS50102">
    <property type="entry name" value="RRM"/>
    <property type="match status" value="1"/>
</dbReference>
<dbReference type="InterPro" id="IPR012677">
    <property type="entry name" value="Nucleotide-bd_a/b_plait_sf"/>
</dbReference>
<evidence type="ECO:0000256" key="12">
    <source>
        <dbReference type="ARBA" id="ARBA00022884"/>
    </source>
</evidence>
<evidence type="ECO:0000256" key="10">
    <source>
        <dbReference type="ARBA" id="ARBA00022763"/>
    </source>
</evidence>
<keyword evidence="11" id="KW-0832">Ubl conjugation</keyword>
<dbReference type="EMBL" id="KK119850">
    <property type="protein sequence ID" value="KFM76892.1"/>
    <property type="molecule type" value="Genomic_DNA"/>
</dbReference>
<keyword evidence="13" id="KW-0007">Acetylation</keyword>
<feature type="non-terminal residue" evidence="25">
    <location>
        <position position="432"/>
    </location>
</feature>
<evidence type="ECO:0000256" key="5">
    <source>
        <dbReference type="ARBA" id="ARBA00022499"/>
    </source>
</evidence>
<accession>A0A087UHQ3</accession>
<evidence type="ECO:0000256" key="15">
    <source>
        <dbReference type="ARBA" id="ARBA00023159"/>
    </source>
</evidence>
<dbReference type="AlphaFoldDB" id="A0A087UHQ3"/>
<keyword evidence="10" id="KW-0227">DNA damage</keyword>
<comment type="similarity">
    <text evidence="3">Belongs to the HTATSF1 family.</text>
</comment>
<dbReference type="SMART" id="SM00360">
    <property type="entry name" value="RRM"/>
    <property type="match status" value="2"/>
</dbReference>
<dbReference type="CDD" id="cd12281">
    <property type="entry name" value="RRM1_TatSF1_like"/>
    <property type="match status" value="1"/>
</dbReference>
<feature type="compositionally biased region" description="Low complexity" evidence="23">
    <location>
        <begin position="416"/>
        <end position="432"/>
    </location>
</feature>
<evidence type="ECO:0000256" key="21">
    <source>
        <dbReference type="ARBA" id="ARBA00073773"/>
    </source>
</evidence>
<evidence type="ECO:0000259" key="24">
    <source>
        <dbReference type="PROSITE" id="PS50102"/>
    </source>
</evidence>
<name>A0A087UHQ3_STEMI</name>
<evidence type="ECO:0000256" key="13">
    <source>
        <dbReference type="ARBA" id="ARBA00022990"/>
    </source>
</evidence>
<dbReference type="GO" id="GO:0000398">
    <property type="term" value="P:mRNA splicing, via spliceosome"/>
    <property type="evidence" value="ECO:0007669"/>
    <property type="project" value="InterPro"/>
</dbReference>
<evidence type="ECO:0000313" key="26">
    <source>
        <dbReference type="Proteomes" id="UP000054359"/>
    </source>
</evidence>
<evidence type="ECO:0000256" key="6">
    <source>
        <dbReference type="ARBA" id="ARBA00022553"/>
    </source>
</evidence>
<keyword evidence="12 22" id="KW-0694">RNA-binding</keyword>
<dbReference type="STRING" id="407821.A0A087UHQ3"/>
<dbReference type="Pfam" id="PF00076">
    <property type="entry name" value="RRM_1"/>
    <property type="match status" value="2"/>
</dbReference>
<evidence type="ECO:0000256" key="4">
    <source>
        <dbReference type="ARBA" id="ARBA00022454"/>
    </source>
</evidence>
<sequence length="432" mass="49654">MADEDFQKQLELEEKEKQKKELNDSGITDPYTYVDPNDGTVYEWNTEKQAWFPKVDDDFIAKYQSNYTYQSNEDESKGTSPEPQPKGEKRKANDPGWFQVDEDHNTNVYVSGLPQDTTEEEFIELMSKCGLIMKDPDNMKYKIKLYRDSDGTLKGDGRCCYIKIESVKLALDILDGYLFKGKPIHVERAQFELKGQYDPSKKPKKKKAKEKEKLKKKLDKLFDWRPDKLRGMRSRNENTVIIKNMFDPKEFDEDAALLLDYQNDIREECSKCGEVKKVVIYDRNPDGVVAVTFSEPEMADECINLMNGRWFASRQLTAETWDGKTKYKIVETEEEREKRLNSWQKYLEEKEAKQDATSKNSAETVKSSEKRHLEANKGTLLTAYQLAGDTDSSGDSDTESKSKTQSSQDSYPVMQSNGGFSFPNNSGSSGKS</sequence>
<evidence type="ECO:0000256" key="19">
    <source>
        <dbReference type="ARBA" id="ARBA00023242"/>
    </source>
</evidence>
<dbReference type="Proteomes" id="UP000054359">
    <property type="component" value="Unassembled WGS sequence"/>
</dbReference>
<evidence type="ECO:0000256" key="1">
    <source>
        <dbReference type="ARBA" id="ARBA00004123"/>
    </source>
</evidence>
<evidence type="ECO:0000256" key="7">
    <source>
        <dbReference type="ARBA" id="ARBA00022664"/>
    </source>
</evidence>
<keyword evidence="14" id="KW-0805">Transcription regulation</keyword>
<evidence type="ECO:0000256" key="3">
    <source>
        <dbReference type="ARBA" id="ARBA00007747"/>
    </source>
</evidence>
<keyword evidence="16" id="KW-0804">Transcription</keyword>
<dbReference type="CDD" id="cd12282">
    <property type="entry name" value="RRM2_TatSF1_like"/>
    <property type="match status" value="1"/>
</dbReference>
<dbReference type="PANTHER" id="PTHR15608">
    <property type="entry name" value="SPLICING FACTOR U2AF-ASSOCIATED PROTEIN 2"/>
    <property type="match status" value="1"/>
</dbReference>
<gene>
    <name evidence="25" type="ORF">X975_23879</name>
</gene>
<dbReference type="InterPro" id="IPR000504">
    <property type="entry name" value="RRM_dom"/>
</dbReference>
<feature type="region of interest" description="Disordered" evidence="23">
    <location>
        <begin position="195"/>
        <end position="214"/>
    </location>
</feature>
<dbReference type="OrthoDB" id="10258585at2759"/>
<dbReference type="GO" id="GO:0005686">
    <property type="term" value="C:U2 snRNP"/>
    <property type="evidence" value="ECO:0007669"/>
    <property type="project" value="TreeGrafter"/>
</dbReference>
<dbReference type="PANTHER" id="PTHR15608:SF0">
    <property type="entry name" value="HIV TAT-SPECIFIC FACTOR 1"/>
    <property type="match status" value="1"/>
</dbReference>
<feature type="region of interest" description="Disordered" evidence="23">
    <location>
        <begin position="1"/>
        <end position="38"/>
    </location>
</feature>
<dbReference type="FunFam" id="3.30.70.330:FF:000202">
    <property type="entry name" value="HIV Tat-specific factor 1"/>
    <property type="match status" value="1"/>
</dbReference>
<keyword evidence="6" id="KW-0597">Phosphoprotein</keyword>
<dbReference type="GO" id="GO:0006281">
    <property type="term" value="P:DNA repair"/>
    <property type="evidence" value="ECO:0007669"/>
    <property type="project" value="UniProtKB-KW"/>
</dbReference>
<evidence type="ECO:0000256" key="17">
    <source>
        <dbReference type="ARBA" id="ARBA00023187"/>
    </source>
</evidence>
<keyword evidence="26" id="KW-1185">Reference proteome</keyword>
<dbReference type="InterPro" id="IPR034392">
    <property type="entry name" value="TatSF1-like_RRM1"/>
</dbReference>
<evidence type="ECO:0000256" key="2">
    <source>
        <dbReference type="ARBA" id="ARBA00004286"/>
    </source>
</evidence>
<comment type="subunit">
    <text evidence="20">Component of the 17S U2 SnRNP complex, a ribonucleoprotein complex that contains small nuclear RNA (snRNA) U2 and a number of specific proteins. Within the 17S U2 SnRNP complex, interacts (via UHM region) directly with SF3B1. Component of a complex which is at least composed of HTATSF1/Tat-SF1, the P-TEFb complex components CDK9 and CCNT1, RNA polymerase II, SUPT5H, and NCL/nucleolin. Interacts with GTF2F2/RAP30 and POLR2A. Interacts with TCERG1/CA150. Interacts with (poly-ADP-ribosylated) RPA1; promoting HTATSF1 recruitment to DNA damage sites. Interacts (when phosphorylated) with TOPBP1; promoting recruitment of TOPBP1 to DNA damage sites during S-phase.</text>
</comment>
<feature type="region of interest" description="Disordered" evidence="23">
    <location>
        <begin position="350"/>
        <end position="432"/>
    </location>
</feature>
<evidence type="ECO:0000256" key="16">
    <source>
        <dbReference type="ARBA" id="ARBA00023163"/>
    </source>
</evidence>
<dbReference type="GO" id="GO:0003723">
    <property type="term" value="F:RNA binding"/>
    <property type="evidence" value="ECO:0007669"/>
    <property type="project" value="UniProtKB-UniRule"/>
</dbReference>
<feature type="compositionally biased region" description="Basic and acidic residues" evidence="23">
    <location>
        <begin position="366"/>
        <end position="375"/>
    </location>
</feature>
<evidence type="ECO:0000256" key="20">
    <source>
        <dbReference type="ARBA" id="ARBA00062124"/>
    </source>
</evidence>
<evidence type="ECO:0000256" key="23">
    <source>
        <dbReference type="SAM" id="MobiDB-lite"/>
    </source>
</evidence>
<comment type="subcellular location">
    <subcellularLocation>
        <location evidence="2">Chromosome</location>
    </subcellularLocation>
    <subcellularLocation>
        <location evidence="1">Nucleus</location>
    </subcellularLocation>
</comment>
<dbReference type="OMA" id="DTDFRFG"/>
<keyword evidence="5" id="KW-1017">Isopeptide bond</keyword>
<dbReference type="FunFam" id="3.30.70.330:FF:000105">
    <property type="entry name" value="HIV Tat-specific factor 1 homolog"/>
    <property type="match status" value="1"/>
</dbReference>
<evidence type="ECO:0000313" key="25">
    <source>
        <dbReference type="EMBL" id="KFM76892.1"/>
    </source>
</evidence>
<dbReference type="InterPro" id="IPR034393">
    <property type="entry name" value="TatSF1-like"/>
</dbReference>
<keyword evidence="4" id="KW-0158">Chromosome</keyword>
<evidence type="ECO:0000256" key="8">
    <source>
        <dbReference type="ARBA" id="ARBA00022728"/>
    </source>
</evidence>
<keyword evidence="7" id="KW-0507">mRNA processing</keyword>
<keyword evidence="19" id="KW-0539">Nucleus</keyword>
<evidence type="ECO:0000256" key="18">
    <source>
        <dbReference type="ARBA" id="ARBA00023204"/>
    </source>
</evidence>
<evidence type="ECO:0000256" key="11">
    <source>
        <dbReference type="ARBA" id="ARBA00022843"/>
    </source>
</evidence>
<feature type="region of interest" description="Disordered" evidence="23">
    <location>
        <begin position="66"/>
        <end position="99"/>
    </location>
</feature>
<dbReference type="SUPFAM" id="SSF54928">
    <property type="entry name" value="RNA-binding domain, RBD"/>
    <property type="match status" value="2"/>
</dbReference>
<keyword evidence="8" id="KW-0747">Spliceosome</keyword>
<dbReference type="InterPro" id="IPR035979">
    <property type="entry name" value="RBD_domain_sf"/>
</dbReference>
<dbReference type="GO" id="GO:0005694">
    <property type="term" value="C:chromosome"/>
    <property type="evidence" value="ECO:0007669"/>
    <property type="project" value="UniProtKB-SubCell"/>
</dbReference>
<keyword evidence="9" id="KW-0677">Repeat</keyword>
<protein>
    <recommendedName>
        <fullName evidence="21">17S U2 SnRNP complex component HTATSF1</fullName>
    </recommendedName>
</protein>
<feature type="compositionally biased region" description="Basic and acidic residues" evidence="23">
    <location>
        <begin position="1"/>
        <end position="23"/>
    </location>
</feature>
<evidence type="ECO:0000256" key="9">
    <source>
        <dbReference type="ARBA" id="ARBA00022737"/>
    </source>
</evidence>
<proteinExistence type="inferred from homology"/>
<evidence type="ECO:0000256" key="22">
    <source>
        <dbReference type="PROSITE-ProRule" id="PRU00176"/>
    </source>
</evidence>
<evidence type="ECO:0000256" key="14">
    <source>
        <dbReference type="ARBA" id="ARBA00023015"/>
    </source>
</evidence>
<feature type="compositionally biased region" description="Polar residues" evidence="23">
    <location>
        <begin position="405"/>
        <end position="415"/>
    </location>
</feature>
<keyword evidence="18" id="KW-0234">DNA repair</keyword>
<dbReference type="GO" id="GO:0005684">
    <property type="term" value="C:U2-type spliceosomal complex"/>
    <property type="evidence" value="ECO:0007669"/>
    <property type="project" value="TreeGrafter"/>
</dbReference>
<dbReference type="Gene3D" id="3.30.70.330">
    <property type="match status" value="2"/>
</dbReference>
<keyword evidence="17" id="KW-0508">mRNA splicing</keyword>
<reference evidence="25 26" key="1">
    <citation type="submission" date="2013-11" db="EMBL/GenBank/DDBJ databases">
        <title>Genome sequencing of Stegodyphus mimosarum.</title>
        <authorList>
            <person name="Bechsgaard J."/>
        </authorList>
    </citation>
    <scope>NUCLEOTIDE SEQUENCE [LARGE SCALE GENOMIC DNA]</scope>
</reference>
<keyword evidence="15" id="KW-0010">Activator</keyword>
<feature type="domain" description="RRM" evidence="24">
    <location>
        <begin position="106"/>
        <end position="191"/>
    </location>
</feature>
<organism evidence="25 26">
    <name type="scientific">Stegodyphus mimosarum</name>
    <name type="common">African social velvet spider</name>
    <dbReference type="NCBI Taxonomy" id="407821"/>
    <lineage>
        <taxon>Eukaryota</taxon>
        <taxon>Metazoa</taxon>
        <taxon>Ecdysozoa</taxon>
        <taxon>Arthropoda</taxon>
        <taxon>Chelicerata</taxon>
        <taxon>Arachnida</taxon>
        <taxon>Araneae</taxon>
        <taxon>Araneomorphae</taxon>
        <taxon>Entelegynae</taxon>
        <taxon>Eresoidea</taxon>
        <taxon>Eresidae</taxon>
        <taxon>Stegodyphus</taxon>
    </lineage>
</organism>